<comment type="similarity">
    <text evidence="2">Belongs to the serpin family. Ov-serpin subfamily.</text>
</comment>
<reference evidence="9" key="1">
    <citation type="submission" date="2025-08" db="UniProtKB">
        <authorList>
            <consortium name="RefSeq"/>
        </authorList>
    </citation>
    <scope>IDENTIFICATION</scope>
    <source>
        <tissue evidence="9">Muscle</tissue>
    </source>
</reference>
<dbReference type="GO" id="GO:0004867">
    <property type="term" value="F:serine-type endopeptidase inhibitor activity"/>
    <property type="evidence" value="ECO:0007669"/>
    <property type="project" value="UniProtKB-KW"/>
</dbReference>
<dbReference type="InterPro" id="IPR042185">
    <property type="entry name" value="Serpin_sf_2"/>
</dbReference>
<evidence type="ECO:0000313" key="9">
    <source>
        <dbReference type="RefSeq" id="XP_054936010.1"/>
    </source>
</evidence>
<dbReference type="GO" id="GO:0032691">
    <property type="term" value="P:negative regulation of interleukin-1 beta production"/>
    <property type="evidence" value="ECO:0007669"/>
    <property type="project" value="TreeGrafter"/>
</dbReference>
<name>A0A9W2WA89_PHYMC</name>
<evidence type="ECO:0000256" key="1">
    <source>
        <dbReference type="ARBA" id="ARBA00004496"/>
    </source>
</evidence>
<dbReference type="PANTHER" id="PTHR11461">
    <property type="entry name" value="SERINE PROTEASE INHIBITOR, SERPIN"/>
    <property type="match status" value="1"/>
</dbReference>
<evidence type="ECO:0000313" key="8">
    <source>
        <dbReference type="Proteomes" id="UP000248484"/>
    </source>
</evidence>
<dbReference type="Proteomes" id="UP000248484">
    <property type="component" value="Chromosome 18"/>
</dbReference>
<comment type="subcellular location">
    <subcellularLocation>
        <location evidence="1">Cytoplasm</location>
    </subcellularLocation>
</comment>
<evidence type="ECO:0000256" key="6">
    <source>
        <dbReference type="SAM" id="MobiDB-lite"/>
    </source>
</evidence>
<dbReference type="Gene3D" id="3.30.497.10">
    <property type="entry name" value="Antithrombin, subunit I, domain 2"/>
    <property type="match status" value="3"/>
</dbReference>
<evidence type="ECO:0000256" key="5">
    <source>
        <dbReference type="ARBA" id="ARBA00022900"/>
    </source>
</evidence>
<dbReference type="AlphaFoldDB" id="A0A9W2WA89"/>
<dbReference type="OrthoDB" id="9681056at2759"/>
<evidence type="ECO:0000259" key="7">
    <source>
        <dbReference type="SMART" id="SM00093"/>
    </source>
</evidence>
<dbReference type="InterPro" id="IPR000215">
    <property type="entry name" value="Serpin_fam"/>
</dbReference>
<dbReference type="Pfam" id="PF00079">
    <property type="entry name" value="Serpin"/>
    <property type="match status" value="3"/>
</dbReference>
<dbReference type="InterPro" id="IPR023796">
    <property type="entry name" value="Serpin_dom"/>
</dbReference>
<keyword evidence="4" id="KW-0646">Protease inhibitor</keyword>
<dbReference type="KEGG" id="pcad:112064339"/>
<feature type="domain" description="Serpin" evidence="7">
    <location>
        <begin position="379"/>
        <end position="673"/>
    </location>
</feature>
<dbReference type="GO" id="GO:0005737">
    <property type="term" value="C:cytoplasm"/>
    <property type="evidence" value="ECO:0007669"/>
    <property type="project" value="UniProtKB-SubCell"/>
</dbReference>
<feature type="region of interest" description="Disordered" evidence="6">
    <location>
        <begin position="1"/>
        <end position="26"/>
    </location>
</feature>
<evidence type="ECO:0000256" key="4">
    <source>
        <dbReference type="ARBA" id="ARBA00022690"/>
    </source>
</evidence>
<dbReference type="Gene3D" id="2.30.39.10">
    <property type="entry name" value="Alpha-1-antitrypsin, domain 1"/>
    <property type="match status" value="1"/>
</dbReference>
<gene>
    <name evidence="9" type="primary">LOC112064339</name>
</gene>
<keyword evidence="8" id="KW-1185">Reference proteome</keyword>
<proteinExistence type="inferred from homology"/>
<evidence type="ECO:0000256" key="3">
    <source>
        <dbReference type="ARBA" id="ARBA00022490"/>
    </source>
</evidence>
<dbReference type="InterPro" id="IPR036186">
    <property type="entry name" value="Serpin_sf"/>
</dbReference>
<dbReference type="PROSITE" id="PS00284">
    <property type="entry name" value="SERPIN"/>
    <property type="match status" value="1"/>
</dbReference>
<dbReference type="GO" id="GO:0005615">
    <property type="term" value="C:extracellular space"/>
    <property type="evidence" value="ECO:0007669"/>
    <property type="project" value="InterPro"/>
</dbReference>
<sequence length="673" mass="74410">MHLSARPGPFRTQSPGPMSLPNPWPVAPSPHVSAHGVFLPSAGERQRGRERVQVRCRVFQGGWPALRRRWGRGTADWLVRQGAARGSALCCSLTMEQLSAANTRFALDLFRTLNESDPAGNIFISPFSISSALAMVFLGARGNTAAQMSKALYFKGLEEIHSTFQSLNADINKHGAPYTLKVANRLFGEKSYDFLPEFLASTQKMYGAELASVDFLQATEDARKAINEWVKGQTEGERGQPWSYMLMLPFLLPPPPCRGPPLPFPSPSGRAQMHLSARPGPFRTQSPGPMSLPNPWPVAPSPHVSAHGVFLPSAGERQRGRERVQVRCRVFQGGWPALRRRWGRGTADWLVRQGAARGSALCCSLTMEQLSAANTRFALDLFRTLNESDPAGNIFISPFSISSALAMVFLGARGNTAAQMSKALYFKGLEEIHSTFQSLNADINKHGAPYTLKVANRLFGEKSYDFLPEFLASTQKMYGAELASVDFLQATEDARKAINEWVKGQTEGERGQPWSYMLMLPFLLPPPPCRGPPLPFPSPSIEQQLTLEKLREWTRPENLDLLEVRVQLPRFRLEESYKLGAPLARLGMEELFSSKADLSGMSGARDLFISKVVHKSFVEVNEEGTEAAAATAGMAVFAMLMPEEDFTADHPFIFFIRHNPSTNVLFLGRLSSP</sequence>
<dbReference type="InterPro" id="IPR023795">
    <property type="entry name" value="Serpin_CS"/>
</dbReference>
<protein>
    <submittedName>
        <fullName evidence="9">Leukocyte elastase inhibitor-like</fullName>
    </submittedName>
</protein>
<dbReference type="PANTHER" id="PTHR11461:SF180">
    <property type="entry name" value="LEUKOCYTE ELASTASE INHIBITOR"/>
    <property type="match status" value="1"/>
</dbReference>
<accession>A0A9W2WA89</accession>
<dbReference type="InterPro" id="IPR042178">
    <property type="entry name" value="Serpin_sf_1"/>
</dbReference>
<dbReference type="SMART" id="SM00093">
    <property type="entry name" value="SERPIN"/>
    <property type="match status" value="1"/>
</dbReference>
<dbReference type="SUPFAM" id="SSF56574">
    <property type="entry name" value="Serpins"/>
    <property type="match status" value="2"/>
</dbReference>
<dbReference type="GeneID" id="112064339"/>
<evidence type="ECO:0000256" key="2">
    <source>
        <dbReference type="ARBA" id="ARBA00006426"/>
    </source>
</evidence>
<keyword evidence="5" id="KW-0722">Serine protease inhibitor</keyword>
<keyword evidence="3" id="KW-0963">Cytoplasm</keyword>
<dbReference type="RefSeq" id="XP_054936010.1">
    <property type="nucleotide sequence ID" value="XM_055080035.1"/>
</dbReference>
<organism evidence="8 9">
    <name type="scientific">Physeter macrocephalus</name>
    <name type="common">Sperm whale</name>
    <name type="synonym">Physeter catodon</name>
    <dbReference type="NCBI Taxonomy" id="9755"/>
    <lineage>
        <taxon>Eukaryota</taxon>
        <taxon>Metazoa</taxon>
        <taxon>Chordata</taxon>
        <taxon>Craniata</taxon>
        <taxon>Vertebrata</taxon>
        <taxon>Euteleostomi</taxon>
        <taxon>Mammalia</taxon>
        <taxon>Eutheria</taxon>
        <taxon>Laurasiatheria</taxon>
        <taxon>Artiodactyla</taxon>
        <taxon>Whippomorpha</taxon>
        <taxon>Cetacea</taxon>
        <taxon>Odontoceti</taxon>
        <taxon>Physeteridae</taxon>
        <taxon>Physeter</taxon>
    </lineage>
</organism>